<dbReference type="Pfam" id="PF00024">
    <property type="entry name" value="PAN_1"/>
    <property type="match status" value="1"/>
</dbReference>
<dbReference type="AlphaFoldDB" id="A0AAU9WCV6"/>
<dbReference type="SUPFAM" id="SSF57414">
    <property type="entry name" value="Hairpin loop containing domain-like"/>
    <property type="match status" value="1"/>
</dbReference>
<organism evidence="2 3">
    <name type="scientific">Pocillopora meandrina</name>
    <dbReference type="NCBI Taxonomy" id="46732"/>
    <lineage>
        <taxon>Eukaryota</taxon>
        <taxon>Metazoa</taxon>
        <taxon>Cnidaria</taxon>
        <taxon>Anthozoa</taxon>
        <taxon>Hexacorallia</taxon>
        <taxon>Scleractinia</taxon>
        <taxon>Astrocoeniina</taxon>
        <taxon>Pocilloporidae</taxon>
        <taxon>Pocillopora</taxon>
    </lineage>
</organism>
<accession>A0AAU9WCV6</accession>
<evidence type="ECO:0000259" key="1">
    <source>
        <dbReference type="Pfam" id="PF00024"/>
    </source>
</evidence>
<reference evidence="2 3" key="1">
    <citation type="submission" date="2022-05" db="EMBL/GenBank/DDBJ databases">
        <authorList>
            <consortium name="Genoscope - CEA"/>
            <person name="William W."/>
        </authorList>
    </citation>
    <scope>NUCLEOTIDE SEQUENCE [LARGE SCALE GENOMIC DNA]</scope>
</reference>
<proteinExistence type="predicted"/>
<comment type="caution">
    <text evidence="2">The sequence shown here is derived from an EMBL/GenBank/DDBJ whole genome shotgun (WGS) entry which is preliminary data.</text>
</comment>
<name>A0AAU9WCV6_9CNID</name>
<dbReference type="Proteomes" id="UP001159428">
    <property type="component" value="Unassembled WGS sequence"/>
</dbReference>
<keyword evidence="3" id="KW-1185">Reference proteome</keyword>
<feature type="domain" description="Apple" evidence="1">
    <location>
        <begin position="12"/>
        <end position="54"/>
    </location>
</feature>
<gene>
    <name evidence="2" type="ORF">PMEA_00003612</name>
</gene>
<dbReference type="EMBL" id="CALNXJ010000012">
    <property type="protein sequence ID" value="CAH3110330.1"/>
    <property type="molecule type" value="Genomic_DNA"/>
</dbReference>
<sequence>MKTKEDIFFTKTVQDETSCASTCNANTHCHSALFDRISKKCSLLRAKENFQSQDTVEPREKILLEKVAIVANNKHESSDNSAANESNGNTTAVRGQNVNAWTSCHEILQRNSSSPSERYNITLGNITWETRCSMRGIPGCGNGTWELLMRIKDIIPLTGPAKLPMGQ</sequence>
<evidence type="ECO:0000313" key="3">
    <source>
        <dbReference type="Proteomes" id="UP001159428"/>
    </source>
</evidence>
<evidence type="ECO:0000313" key="2">
    <source>
        <dbReference type="EMBL" id="CAH3110330.1"/>
    </source>
</evidence>
<dbReference type="InterPro" id="IPR003609">
    <property type="entry name" value="Pan_app"/>
</dbReference>
<protein>
    <recommendedName>
        <fullName evidence="1">Apple domain-containing protein</fullName>
    </recommendedName>
</protein>